<evidence type="ECO:0000256" key="2">
    <source>
        <dbReference type="ARBA" id="ARBA00022771"/>
    </source>
</evidence>
<reference evidence="6" key="1">
    <citation type="submission" date="2022-12" db="EMBL/GenBank/DDBJ databases">
        <authorList>
            <person name="Petersen C."/>
        </authorList>
    </citation>
    <scope>NUCLEOTIDE SEQUENCE</scope>
    <source>
        <strain evidence="6">IBT 16125</strain>
    </source>
</reference>
<evidence type="ECO:0000256" key="3">
    <source>
        <dbReference type="ARBA" id="ARBA00022833"/>
    </source>
</evidence>
<keyword evidence="2 4" id="KW-0863">Zinc-finger</keyword>
<reference evidence="6" key="2">
    <citation type="journal article" date="2023" name="IMA Fungus">
        <title>Comparative genomic study of the Penicillium genus elucidates a diverse pangenome and 15 lateral gene transfer events.</title>
        <authorList>
            <person name="Petersen C."/>
            <person name="Sorensen T."/>
            <person name="Nielsen M.R."/>
            <person name="Sondergaard T.E."/>
            <person name="Sorensen J.L."/>
            <person name="Fitzpatrick D.A."/>
            <person name="Frisvad J.C."/>
            <person name="Nielsen K.L."/>
        </authorList>
    </citation>
    <scope>NUCLEOTIDE SEQUENCE</scope>
    <source>
        <strain evidence="6">IBT 16125</strain>
    </source>
</reference>
<name>A0AAD6BT35_9EURO</name>
<evidence type="ECO:0000256" key="4">
    <source>
        <dbReference type="PROSITE-ProRule" id="PRU00134"/>
    </source>
</evidence>
<keyword evidence="3" id="KW-0862">Zinc</keyword>
<dbReference type="InterPro" id="IPR002893">
    <property type="entry name" value="Znf_MYND"/>
</dbReference>
<dbReference type="GeneID" id="81605567"/>
<dbReference type="Proteomes" id="UP001213681">
    <property type="component" value="Unassembled WGS sequence"/>
</dbReference>
<organism evidence="6 7">
    <name type="scientific">Penicillium daleae</name>
    <dbReference type="NCBI Taxonomy" id="63821"/>
    <lineage>
        <taxon>Eukaryota</taxon>
        <taxon>Fungi</taxon>
        <taxon>Dikarya</taxon>
        <taxon>Ascomycota</taxon>
        <taxon>Pezizomycotina</taxon>
        <taxon>Eurotiomycetes</taxon>
        <taxon>Eurotiomycetidae</taxon>
        <taxon>Eurotiales</taxon>
        <taxon>Aspergillaceae</taxon>
        <taxon>Penicillium</taxon>
    </lineage>
</organism>
<keyword evidence="7" id="KW-1185">Reference proteome</keyword>
<accession>A0AAD6BT35</accession>
<dbReference type="Pfam" id="PF01753">
    <property type="entry name" value="zf-MYND"/>
    <property type="match status" value="1"/>
</dbReference>
<evidence type="ECO:0000313" key="6">
    <source>
        <dbReference type="EMBL" id="KAJ5432786.1"/>
    </source>
</evidence>
<protein>
    <recommendedName>
        <fullName evidence="5">MYND-type domain-containing protein</fullName>
    </recommendedName>
</protein>
<dbReference type="AlphaFoldDB" id="A0AAD6BT35"/>
<sequence length="365" mass="41278">MDTIVDPAVIERPESPPLTNNVLISSLFTLPAFPAPISGCGVCNVQKDDLIRCTTCKVMFYCCPEHQDAHWPSHKDECNQMKLHMLDTSEIERGNLDFICTFKYMLVLLSVYWGRSLSWQHLERKMKFLGDIAQINTTESVKAQLVGIMELLCGNQAEQHDDLRDIPPALLLRLGCYQECYSFLKCYTFPAANPLHDYFDFGEGDVYGYLSSPYLFEPVDCFLYEPASDIPGASHTIAHLVFLAILKIRLVFELQKIDSTAALLRKRLPQELVDLILDNVPDHPAISAEPRAMRYASRIELARRPSERSLLGALLNPGNHLQANPPDYKPGSVEEAQLVLARTYREWVLTPGAMDYIVSIRDGQK</sequence>
<evidence type="ECO:0000256" key="1">
    <source>
        <dbReference type="ARBA" id="ARBA00022723"/>
    </source>
</evidence>
<dbReference type="SUPFAM" id="SSF144232">
    <property type="entry name" value="HIT/MYND zinc finger-like"/>
    <property type="match status" value="1"/>
</dbReference>
<dbReference type="Gene3D" id="6.10.140.2220">
    <property type="match status" value="1"/>
</dbReference>
<dbReference type="EMBL" id="JAPVEA010000009">
    <property type="protein sequence ID" value="KAJ5432786.1"/>
    <property type="molecule type" value="Genomic_DNA"/>
</dbReference>
<dbReference type="PROSITE" id="PS01360">
    <property type="entry name" value="ZF_MYND_1"/>
    <property type="match status" value="1"/>
</dbReference>
<keyword evidence="1" id="KW-0479">Metal-binding</keyword>
<gene>
    <name evidence="6" type="ORF">N7458_011942</name>
</gene>
<dbReference type="PROSITE" id="PS50865">
    <property type="entry name" value="ZF_MYND_2"/>
    <property type="match status" value="1"/>
</dbReference>
<evidence type="ECO:0000313" key="7">
    <source>
        <dbReference type="Proteomes" id="UP001213681"/>
    </source>
</evidence>
<proteinExistence type="predicted"/>
<dbReference type="GO" id="GO:0008270">
    <property type="term" value="F:zinc ion binding"/>
    <property type="evidence" value="ECO:0007669"/>
    <property type="project" value="UniProtKB-KW"/>
</dbReference>
<dbReference type="RefSeq" id="XP_056760078.1">
    <property type="nucleotide sequence ID" value="XM_056915324.1"/>
</dbReference>
<comment type="caution">
    <text evidence="6">The sequence shown here is derived from an EMBL/GenBank/DDBJ whole genome shotgun (WGS) entry which is preliminary data.</text>
</comment>
<feature type="domain" description="MYND-type" evidence="5">
    <location>
        <begin position="40"/>
        <end position="78"/>
    </location>
</feature>
<evidence type="ECO:0000259" key="5">
    <source>
        <dbReference type="PROSITE" id="PS50865"/>
    </source>
</evidence>